<dbReference type="Pfam" id="PF00079">
    <property type="entry name" value="Serpin"/>
    <property type="match status" value="2"/>
</dbReference>
<dbReference type="EMBL" id="CM000157">
    <property type="protein sequence ID" value="KRJ97317.1"/>
    <property type="molecule type" value="Genomic_DNA"/>
</dbReference>
<dbReference type="InterPro" id="IPR036186">
    <property type="entry name" value="Serpin_sf"/>
</dbReference>
<keyword evidence="6" id="KW-1185">Reference proteome</keyword>
<evidence type="ECO:0000256" key="3">
    <source>
        <dbReference type="RuleBase" id="RU000411"/>
    </source>
</evidence>
<dbReference type="PROSITE" id="PS00284">
    <property type="entry name" value="SERPIN"/>
    <property type="match status" value="1"/>
</dbReference>
<feature type="domain" description="Serpin" evidence="4">
    <location>
        <begin position="6"/>
        <end position="353"/>
    </location>
</feature>
<dbReference type="InterPro" id="IPR000215">
    <property type="entry name" value="Serpin_fam"/>
</dbReference>
<dbReference type="PANTHER" id="PTHR11461">
    <property type="entry name" value="SERINE PROTEASE INHIBITOR, SERPIN"/>
    <property type="match status" value="1"/>
</dbReference>
<dbReference type="InterPro" id="IPR042185">
    <property type="entry name" value="Serpin_sf_2"/>
</dbReference>
<dbReference type="SMR" id="A0A0R1DJ69"/>
<protein>
    <recommendedName>
        <fullName evidence="4">Serpin domain-containing protein</fullName>
    </recommendedName>
</protein>
<proteinExistence type="inferred from homology"/>
<dbReference type="GO" id="GO:0004867">
    <property type="term" value="F:serine-type endopeptidase inhibitor activity"/>
    <property type="evidence" value="ECO:0007669"/>
    <property type="project" value="UniProtKB-KW"/>
</dbReference>
<dbReference type="Gene3D" id="3.30.497.10">
    <property type="entry name" value="Antithrombin, subunit I, domain 2"/>
    <property type="match status" value="2"/>
</dbReference>
<dbReference type="KEGG" id="dya:Dyak_GE18323"/>
<dbReference type="eggNOG" id="KOG2392">
    <property type="taxonomic scope" value="Eukaryota"/>
</dbReference>
<sequence length="743" mass="84650">MGKFRLNLLEIVADKAENNFIVSPLCIEIGLSMLFIGAKGKTAEELRSVLDLPVDMTEVAKKYEKVLGNLQKHDGFRFANRLYVNDAYEINQDYNNIMNNTMGKAKAGDPSPRRRASHSISFAVQRQSHKGMRTIFKEHELQANESAALVTAVQYIGSWKTMFEKRSTQLKVFYGDHNKKVYVRMMSHVGRFRMADQSYGQIIELPFSDSSLSMIIGLPMHNTYLSSIEKRLRTFSESLEETDVHVELPKLKIEFHTELVEPLKKLGIHLLFSNKSDLSGLLTNATSAQISNVVHKSFIEIDEGGASTGEAAEHTEAYPKKLKALASFKVNRPFAFLIRDKHTVYFRGRVVQLPNEIQNMKYLYWILLTTSVLSQFTNKLYRNFLQDNNQHNIIFSPLCVEIGMSMILMGAEGNTGNELRKVLNLPEDKKELATKYDELWTKLESRKKVAILHLANRLFVNETIGVNERFNKLIKKYFRAEAEAIKLADRSKAARAINDWVLDQTLDNVKDIVTPSDLTPDESAVMINAAFFKGYWKTRFEKKNTKPKIFYVSKNYTVIVNMMSLKGRFKMRTSPFDQIIELPFAYSNLSMVIVLPKDNGSLTRAEATIESYSQIVLTEMDVHVQLPKFKIDFRTQLVETFKRMGIKDLFKSSSDISSLLNQTGTRISQVVHKALIEIDEEGASAGSASASLFRGLSDYPASVASFTVNSPFVFMIRDNDNIYFRGRMVDPSNKSKSFNRRII</sequence>
<feature type="domain" description="Serpin" evidence="4">
    <location>
        <begin position="378"/>
        <end position="731"/>
    </location>
</feature>
<evidence type="ECO:0000313" key="5">
    <source>
        <dbReference type="EMBL" id="KRJ97317.1"/>
    </source>
</evidence>
<dbReference type="PANTHER" id="PTHR11461:SF372">
    <property type="entry name" value="ACCESSORY GLAND PROTEIN ACP76A-RELATED"/>
    <property type="match status" value="1"/>
</dbReference>
<dbReference type="OrthoDB" id="671595at2759"/>
<keyword evidence="2" id="KW-0722">Serine protease inhibitor</keyword>
<dbReference type="GO" id="GO:0007618">
    <property type="term" value="P:mating"/>
    <property type="evidence" value="ECO:0007669"/>
    <property type="project" value="EnsemblMetazoa"/>
</dbReference>
<gene>
    <name evidence="5" type="primary">Dyak\GE18323</name>
    <name evidence="5" type="synonym">dyak_GLEANR_2113</name>
    <name evidence="5" type="synonym">GE18323</name>
    <name evidence="5" type="ORF">Dyak_GE18323</name>
</gene>
<dbReference type="InterPro" id="IPR023796">
    <property type="entry name" value="Serpin_dom"/>
</dbReference>
<evidence type="ECO:0000259" key="4">
    <source>
        <dbReference type="SMART" id="SM00093"/>
    </source>
</evidence>
<dbReference type="Proteomes" id="UP000002282">
    <property type="component" value="Chromosome 2L"/>
</dbReference>
<keyword evidence="1" id="KW-0646">Protease inhibitor</keyword>
<evidence type="ECO:0000256" key="2">
    <source>
        <dbReference type="ARBA" id="ARBA00022900"/>
    </source>
</evidence>
<dbReference type="Gene3D" id="2.30.39.10">
    <property type="entry name" value="Alpha-1-antitrypsin, domain 1"/>
    <property type="match status" value="2"/>
</dbReference>
<dbReference type="InterPro" id="IPR042178">
    <property type="entry name" value="Serpin_sf_1"/>
</dbReference>
<organism evidence="5 6">
    <name type="scientific">Drosophila yakuba</name>
    <name type="common">Fruit fly</name>
    <dbReference type="NCBI Taxonomy" id="7245"/>
    <lineage>
        <taxon>Eukaryota</taxon>
        <taxon>Metazoa</taxon>
        <taxon>Ecdysozoa</taxon>
        <taxon>Arthropoda</taxon>
        <taxon>Hexapoda</taxon>
        <taxon>Insecta</taxon>
        <taxon>Pterygota</taxon>
        <taxon>Neoptera</taxon>
        <taxon>Endopterygota</taxon>
        <taxon>Diptera</taxon>
        <taxon>Brachycera</taxon>
        <taxon>Muscomorpha</taxon>
        <taxon>Ephydroidea</taxon>
        <taxon>Drosophilidae</taxon>
        <taxon>Drosophila</taxon>
        <taxon>Sophophora</taxon>
    </lineage>
</organism>
<name>A0A0R1DJ69_DROYA</name>
<comment type="similarity">
    <text evidence="3">Belongs to the serpin family.</text>
</comment>
<reference evidence="5 6" key="2">
    <citation type="journal article" date="2007" name="PLoS Biol.">
        <title>Principles of genome evolution in the Drosophila melanogaster species group.</title>
        <authorList>
            <person name="Ranz J.M."/>
            <person name="Maurin D."/>
            <person name="Chan Y.S."/>
            <person name="von Grotthuss M."/>
            <person name="Hillier L.W."/>
            <person name="Roote J."/>
            <person name="Ashburner M."/>
            <person name="Bergman C.M."/>
        </authorList>
    </citation>
    <scope>NUCLEOTIDE SEQUENCE [LARGE SCALE GENOMIC DNA]</scope>
    <source>
        <strain evidence="6">Tai18E2 / Tucson 14021-0261.01</strain>
    </source>
</reference>
<reference evidence="5 6" key="1">
    <citation type="journal article" date="2007" name="Nature">
        <title>Evolution of genes and genomes on the Drosophila phylogeny.</title>
        <authorList>
            <consortium name="Drosophila 12 Genomes Consortium"/>
            <person name="Clark A.G."/>
            <person name="Eisen M.B."/>
            <person name="Smith D.R."/>
            <person name="Bergman C.M."/>
            <person name="Oliver B."/>
            <person name="Markow T.A."/>
            <person name="Kaufman T.C."/>
            <person name="Kellis M."/>
            <person name="Gelbart W."/>
            <person name="Iyer V.N."/>
            <person name="Pollard D.A."/>
            <person name="Sackton T.B."/>
            <person name="Larracuente A.M."/>
            <person name="Singh N.D."/>
            <person name="Abad J.P."/>
            <person name="Abt D.N."/>
            <person name="Adryan B."/>
            <person name="Aguade M."/>
            <person name="Akashi H."/>
            <person name="Anderson W.W."/>
            <person name="Aquadro C.F."/>
            <person name="Ardell D.H."/>
            <person name="Arguello R."/>
            <person name="Artieri C.G."/>
            <person name="Barbash D.A."/>
            <person name="Barker D."/>
            <person name="Barsanti P."/>
            <person name="Batterham P."/>
            <person name="Batzoglou S."/>
            <person name="Begun D."/>
            <person name="Bhutkar A."/>
            <person name="Blanco E."/>
            <person name="Bosak S.A."/>
            <person name="Bradley R.K."/>
            <person name="Brand A.D."/>
            <person name="Brent M.R."/>
            <person name="Brooks A.N."/>
            <person name="Brown R.H."/>
            <person name="Butlin R.K."/>
            <person name="Caggese C."/>
            <person name="Calvi B.R."/>
            <person name="Bernardo de Carvalho A."/>
            <person name="Caspi A."/>
            <person name="Castrezana S."/>
            <person name="Celniker S.E."/>
            <person name="Chang J.L."/>
            <person name="Chapple C."/>
            <person name="Chatterji S."/>
            <person name="Chinwalla A."/>
            <person name="Civetta A."/>
            <person name="Clifton S.W."/>
            <person name="Comeron J.M."/>
            <person name="Costello J.C."/>
            <person name="Coyne J.A."/>
            <person name="Daub J."/>
            <person name="David R.G."/>
            <person name="Delcher A.L."/>
            <person name="Delehaunty K."/>
            <person name="Do C.B."/>
            <person name="Ebling H."/>
            <person name="Edwards K."/>
            <person name="Eickbush T."/>
            <person name="Evans J.D."/>
            <person name="Filipski A."/>
            <person name="Findeiss S."/>
            <person name="Freyhult E."/>
            <person name="Fulton L."/>
            <person name="Fulton R."/>
            <person name="Garcia A.C."/>
            <person name="Gardiner A."/>
            <person name="Garfield D.A."/>
            <person name="Garvin B.E."/>
            <person name="Gibson G."/>
            <person name="Gilbert D."/>
            <person name="Gnerre S."/>
            <person name="Godfrey J."/>
            <person name="Good R."/>
            <person name="Gotea V."/>
            <person name="Gravely B."/>
            <person name="Greenberg A.J."/>
            <person name="Griffiths-Jones S."/>
            <person name="Gross S."/>
            <person name="Guigo R."/>
            <person name="Gustafson E.A."/>
            <person name="Haerty W."/>
            <person name="Hahn M.W."/>
            <person name="Halligan D.L."/>
            <person name="Halpern A.L."/>
            <person name="Halter G.M."/>
            <person name="Han M.V."/>
            <person name="Heger A."/>
            <person name="Hillier L."/>
            <person name="Hinrichs A.S."/>
            <person name="Holmes I."/>
            <person name="Hoskins R.A."/>
            <person name="Hubisz M.J."/>
            <person name="Hultmark D."/>
            <person name="Huntley M.A."/>
            <person name="Jaffe D.B."/>
            <person name="Jagadeeshan S."/>
            <person name="Jeck W.R."/>
            <person name="Johnson J."/>
            <person name="Jones C.D."/>
            <person name="Jordan W.C."/>
            <person name="Karpen G.H."/>
            <person name="Kataoka E."/>
            <person name="Keightley P.D."/>
            <person name="Kheradpour P."/>
            <person name="Kirkness E.F."/>
            <person name="Koerich L.B."/>
            <person name="Kristiansen K."/>
            <person name="Kudrna D."/>
            <person name="Kulathinal R.J."/>
            <person name="Kumar S."/>
            <person name="Kwok R."/>
            <person name="Lander E."/>
            <person name="Langley C.H."/>
            <person name="Lapoint R."/>
            <person name="Lazzaro B.P."/>
            <person name="Lee S.J."/>
            <person name="Levesque L."/>
            <person name="Li R."/>
            <person name="Lin C.F."/>
            <person name="Lin M.F."/>
            <person name="Lindblad-Toh K."/>
            <person name="Llopart A."/>
            <person name="Long M."/>
            <person name="Low L."/>
            <person name="Lozovsky E."/>
            <person name="Lu J."/>
            <person name="Luo M."/>
            <person name="Machado C.A."/>
            <person name="Makalowski W."/>
            <person name="Marzo M."/>
            <person name="Matsuda M."/>
            <person name="Matzkin L."/>
            <person name="McAllister B."/>
            <person name="McBride C.S."/>
            <person name="McKernan B."/>
            <person name="McKernan K."/>
            <person name="Mendez-Lago M."/>
            <person name="Minx P."/>
            <person name="Mollenhauer M.U."/>
            <person name="Montooth K."/>
            <person name="Mount S.M."/>
            <person name="Mu X."/>
            <person name="Myers E."/>
            <person name="Negre B."/>
            <person name="Newfeld S."/>
            <person name="Nielsen R."/>
            <person name="Noor M.A."/>
            <person name="O'Grady P."/>
            <person name="Pachter L."/>
            <person name="Papaceit M."/>
            <person name="Parisi M.J."/>
            <person name="Parisi M."/>
            <person name="Parts L."/>
            <person name="Pedersen J.S."/>
            <person name="Pesole G."/>
            <person name="Phillippy A.M."/>
            <person name="Ponting C.P."/>
            <person name="Pop M."/>
            <person name="Porcelli D."/>
            <person name="Powell J.R."/>
            <person name="Prohaska S."/>
            <person name="Pruitt K."/>
            <person name="Puig M."/>
            <person name="Quesneville H."/>
            <person name="Ram K.R."/>
            <person name="Rand D."/>
            <person name="Rasmussen M.D."/>
            <person name="Reed L.K."/>
            <person name="Reenan R."/>
            <person name="Reily A."/>
            <person name="Remington K.A."/>
            <person name="Rieger T.T."/>
            <person name="Ritchie M.G."/>
            <person name="Robin C."/>
            <person name="Rogers Y.H."/>
            <person name="Rohde C."/>
            <person name="Rozas J."/>
            <person name="Rubenfield M.J."/>
            <person name="Ruiz A."/>
            <person name="Russo S."/>
            <person name="Salzberg S.L."/>
            <person name="Sanchez-Gracia A."/>
            <person name="Saranga D.J."/>
            <person name="Sato H."/>
            <person name="Schaeffer S.W."/>
            <person name="Schatz M.C."/>
            <person name="Schlenke T."/>
            <person name="Schwartz R."/>
            <person name="Segarra C."/>
            <person name="Singh R.S."/>
            <person name="Sirot L."/>
            <person name="Sirota M."/>
            <person name="Sisneros N.B."/>
            <person name="Smith C.D."/>
            <person name="Smith T.F."/>
            <person name="Spieth J."/>
            <person name="Stage D.E."/>
            <person name="Stark A."/>
            <person name="Stephan W."/>
            <person name="Strausberg R.L."/>
            <person name="Strempel S."/>
            <person name="Sturgill D."/>
            <person name="Sutton G."/>
            <person name="Sutton G.G."/>
            <person name="Tao W."/>
            <person name="Teichmann S."/>
            <person name="Tobari Y.N."/>
            <person name="Tomimura Y."/>
            <person name="Tsolas J.M."/>
            <person name="Valente V.L."/>
            <person name="Venter E."/>
            <person name="Venter J.C."/>
            <person name="Vicario S."/>
            <person name="Vieira F.G."/>
            <person name="Vilella A.J."/>
            <person name="Villasante A."/>
            <person name="Walenz B."/>
            <person name="Wang J."/>
            <person name="Wasserman M."/>
            <person name="Watts T."/>
            <person name="Wilson D."/>
            <person name="Wilson R.K."/>
            <person name="Wing R.A."/>
            <person name="Wolfner M.F."/>
            <person name="Wong A."/>
            <person name="Wong G.K."/>
            <person name="Wu C.I."/>
            <person name="Wu G."/>
            <person name="Yamamoto D."/>
            <person name="Yang H.P."/>
            <person name="Yang S.P."/>
            <person name="Yorke J.A."/>
            <person name="Yoshida K."/>
            <person name="Zdobnov E."/>
            <person name="Zhang P."/>
            <person name="Zhang Y."/>
            <person name="Zimin A.V."/>
            <person name="Baldwin J."/>
            <person name="Abdouelleil A."/>
            <person name="Abdulkadir J."/>
            <person name="Abebe A."/>
            <person name="Abera B."/>
            <person name="Abreu J."/>
            <person name="Acer S.C."/>
            <person name="Aftuck L."/>
            <person name="Alexander A."/>
            <person name="An P."/>
            <person name="Anderson E."/>
            <person name="Anderson S."/>
            <person name="Arachi H."/>
            <person name="Azer M."/>
            <person name="Bachantsang P."/>
            <person name="Barry A."/>
            <person name="Bayul T."/>
            <person name="Berlin A."/>
            <person name="Bessette D."/>
            <person name="Bloom T."/>
            <person name="Blye J."/>
            <person name="Boguslavskiy L."/>
            <person name="Bonnet C."/>
            <person name="Boukhgalter B."/>
            <person name="Bourzgui I."/>
            <person name="Brown A."/>
            <person name="Cahill P."/>
            <person name="Channer S."/>
            <person name="Cheshatsang Y."/>
            <person name="Chuda L."/>
            <person name="Citroen M."/>
            <person name="Collymore A."/>
            <person name="Cooke P."/>
            <person name="Costello M."/>
            <person name="D'Aco K."/>
            <person name="Daza R."/>
            <person name="De Haan G."/>
            <person name="DeGray S."/>
            <person name="DeMaso C."/>
            <person name="Dhargay N."/>
            <person name="Dooley K."/>
            <person name="Dooley E."/>
            <person name="Doricent M."/>
            <person name="Dorje P."/>
            <person name="Dorjee K."/>
            <person name="Dupes A."/>
            <person name="Elong R."/>
            <person name="Falk J."/>
            <person name="Farina A."/>
            <person name="Faro S."/>
            <person name="Ferguson D."/>
            <person name="Fisher S."/>
            <person name="Foley C.D."/>
            <person name="Franke A."/>
            <person name="Friedrich D."/>
            <person name="Gadbois L."/>
            <person name="Gearin G."/>
            <person name="Gearin C.R."/>
            <person name="Giannoukos G."/>
            <person name="Goode T."/>
            <person name="Graham J."/>
            <person name="Grandbois E."/>
            <person name="Grewal S."/>
            <person name="Gyaltsen K."/>
            <person name="Hafez N."/>
            <person name="Hagos B."/>
            <person name="Hall J."/>
            <person name="Henson C."/>
            <person name="Hollinger A."/>
            <person name="Honan T."/>
            <person name="Huard M.D."/>
            <person name="Hughes L."/>
            <person name="Hurhula B."/>
            <person name="Husby M.E."/>
            <person name="Kamat A."/>
            <person name="Kanga B."/>
            <person name="Kashin S."/>
            <person name="Khazanovich D."/>
            <person name="Kisner P."/>
            <person name="Lance K."/>
            <person name="Lara M."/>
            <person name="Lee W."/>
            <person name="Lennon N."/>
            <person name="Letendre F."/>
            <person name="LeVine R."/>
            <person name="Lipovsky A."/>
            <person name="Liu X."/>
            <person name="Liu J."/>
            <person name="Liu S."/>
            <person name="Lokyitsang T."/>
            <person name="Lokyitsang Y."/>
            <person name="Lubonja R."/>
            <person name="Lui A."/>
            <person name="MacDonald P."/>
            <person name="Magnisalis V."/>
            <person name="Maru K."/>
            <person name="Matthews C."/>
            <person name="McCusker W."/>
            <person name="McDonough S."/>
            <person name="Mehta T."/>
            <person name="Meldrim J."/>
            <person name="Meneus L."/>
            <person name="Mihai O."/>
            <person name="Mihalev A."/>
            <person name="Mihova T."/>
            <person name="Mittelman R."/>
            <person name="Mlenga V."/>
            <person name="Montmayeur A."/>
            <person name="Mulrain L."/>
            <person name="Navidi A."/>
            <person name="Naylor J."/>
            <person name="Negash T."/>
            <person name="Nguyen T."/>
            <person name="Nguyen N."/>
            <person name="Nicol R."/>
            <person name="Norbu C."/>
            <person name="Norbu N."/>
            <person name="Novod N."/>
            <person name="O'Neill B."/>
            <person name="Osman S."/>
            <person name="Markiewicz E."/>
            <person name="Oyono O.L."/>
            <person name="Patti C."/>
            <person name="Phunkhang P."/>
            <person name="Pierre F."/>
            <person name="Priest M."/>
            <person name="Raghuraman S."/>
            <person name="Rege F."/>
            <person name="Reyes R."/>
            <person name="Rise C."/>
            <person name="Rogov P."/>
            <person name="Ross K."/>
            <person name="Ryan E."/>
            <person name="Settipalli S."/>
            <person name="Shea T."/>
            <person name="Sherpa N."/>
            <person name="Shi L."/>
            <person name="Shih D."/>
            <person name="Sparrow T."/>
            <person name="Spaulding J."/>
            <person name="Stalker J."/>
            <person name="Stange-Thomann N."/>
            <person name="Stavropoulos S."/>
            <person name="Stone C."/>
            <person name="Strader C."/>
            <person name="Tesfaye S."/>
            <person name="Thomson T."/>
            <person name="Thoulutsang Y."/>
            <person name="Thoulutsang D."/>
            <person name="Topham K."/>
            <person name="Topping I."/>
            <person name="Tsamla T."/>
            <person name="Vassiliev H."/>
            <person name="Vo A."/>
            <person name="Wangchuk T."/>
            <person name="Wangdi T."/>
            <person name="Weiand M."/>
            <person name="Wilkinson J."/>
            <person name="Wilson A."/>
            <person name="Yadav S."/>
            <person name="Young G."/>
            <person name="Yu Q."/>
            <person name="Zembek L."/>
            <person name="Zhong D."/>
            <person name="Zimmer A."/>
            <person name="Zwirko Z."/>
            <person name="Jaffe D.B."/>
            <person name="Alvarez P."/>
            <person name="Brockman W."/>
            <person name="Butler J."/>
            <person name="Chin C."/>
            <person name="Gnerre S."/>
            <person name="Grabherr M."/>
            <person name="Kleber M."/>
            <person name="Mauceli E."/>
            <person name="MacCallum I."/>
        </authorList>
    </citation>
    <scope>NUCLEOTIDE SEQUENCE [LARGE SCALE GENOMIC DNA]</scope>
    <source>
        <strain evidence="6">Tai18E2 / Tucson 14021-0261.01</strain>
    </source>
</reference>
<dbReference type="InterPro" id="IPR023795">
    <property type="entry name" value="Serpin_CS"/>
</dbReference>
<dbReference type="GO" id="GO:0005615">
    <property type="term" value="C:extracellular space"/>
    <property type="evidence" value="ECO:0007669"/>
    <property type="project" value="InterPro"/>
</dbReference>
<accession>A0A0R1DJ69</accession>
<dbReference type="SUPFAM" id="SSF56574">
    <property type="entry name" value="Serpins"/>
    <property type="match status" value="2"/>
</dbReference>
<dbReference type="AlphaFoldDB" id="A0A0R1DJ69"/>
<dbReference type="SMART" id="SM00093">
    <property type="entry name" value="SERPIN"/>
    <property type="match status" value="2"/>
</dbReference>
<dbReference type="CDD" id="cd19954">
    <property type="entry name" value="serpin42Dd-like_insects"/>
    <property type="match status" value="1"/>
</dbReference>
<evidence type="ECO:0000313" key="6">
    <source>
        <dbReference type="Proteomes" id="UP000002282"/>
    </source>
</evidence>
<evidence type="ECO:0000256" key="1">
    <source>
        <dbReference type="ARBA" id="ARBA00022690"/>
    </source>
</evidence>